<accession>A0ABS0GST9</accession>
<comment type="caution">
    <text evidence="2">The sequence shown here is derived from an EMBL/GenBank/DDBJ whole genome shotgun (WGS) entry which is preliminary data.</text>
</comment>
<evidence type="ECO:0000313" key="3">
    <source>
        <dbReference type="Proteomes" id="UP000638560"/>
    </source>
</evidence>
<feature type="domain" description="Carrier" evidence="1">
    <location>
        <begin position="1"/>
        <end position="81"/>
    </location>
</feature>
<dbReference type="Pfam" id="PF00550">
    <property type="entry name" value="PP-binding"/>
    <property type="match status" value="1"/>
</dbReference>
<keyword evidence="3" id="KW-1185">Reference proteome</keyword>
<gene>
    <name evidence="2" type="ORF">I0C86_09740</name>
</gene>
<proteinExistence type="predicted"/>
<dbReference type="PROSITE" id="PS50075">
    <property type="entry name" value="CARRIER"/>
    <property type="match status" value="1"/>
</dbReference>
<dbReference type="RefSeq" id="WP_196200895.1">
    <property type="nucleotide sequence ID" value="NZ_JADPUN010000111.1"/>
</dbReference>
<protein>
    <submittedName>
        <fullName evidence="2">Acyl carrier protein</fullName>
    </submittedName>
</protein>
<dbReference type="EMBL" id="JADPUN010000111">
    <property type="protein sequence ID" value="MBF9129255.1"/>
    <property type="molecule type" value="Genomic_DNA"/>
</dbReference>
<reference evidence="2 3" key="1">
    <citation type="submission" date="2020-11" db="EMBL/GenBank/DDBJ databases">
        <title>A novel isolate from a Black sea contaminated sediment with potential to produce alkanes: Plantactinospora alkalitolerans sp. nov.</title>
        <authorList>
            <person name="Carro L."/>
            <person name="Veyisoglu A."/>
            <person name="Guven K."/>
            <person name="Schumann P."/>
            <person name="Klenk H.-P."/>
            <person name="Sahin N."/>
        </authorList>
    </citation>
    <scope>NUCLEOTIDE SEQUENCE [LARGE SCALE GENOMIC DNA]</scope>
    <source>
        <strain evidence="2 3">S1510</strain>
    </source>
</reference>
<dbReference type="SUPFAM" id="SSF47336">
    <property type="entry name" value="ACP-like"/>
    <property type="match status" value="1"/>
</dbReference>
<dbReference type="Gene3D" id="1.10.1200.10">
    <property type="entry name" value="ACP-like"/>
    <property type="match status" value="1"/>
</dbReference>
<dbReference type="InterPro" id="IPR036736">
    <property type="entry name" value="ACP-like_sf"/>
</dbReference>
<dbReference type="Proteomes" id="UP000638560">
    <property type="component" value="Unassembled WGS sequence"/>
</dbReference>
<evidence type="ECO:0000259" key="1">
    <source>
        <dbReference type="PROSITE" id="PS50075"/>
    </source>
</evidence>
<organism evidence="2 3">
    <name type="scientific">Plantactinospora alkalitolerans</name>
    <dbReference type="NCBI Taxonomy" id="2789879"/>
    <lineage>
        <taxon>Bacteria</taxon>
        <taxon>Bacillati</taxon>
        <taxon>Actinomycetota</taxon>
        <taxon>Actinomycetes</taxon>
        <taxon>Micromonosporales</taxon>
        <taxon>Micromonosporaceae</taxon>
        <taxon>Plantactinospora</taxon>
    </lineage>
</organism>
<sequence length="85" mass="9323">MDQGKIIAGIEQALSDVLQRPVSDLPSQTRLFEDLHLDSTSILELLMALEDTVGIEVDPENLEMSDFTSLETLATYVSANLNDDA</sequence>
<dbReference type="InterPro" id="IPR009081">
    <property type="entry name" value="PP-bd_ACP"/>
</dbReference>
<name>A0ABS0GST9_9ACTN</name>
<evidence type="ECO:0000313" key="2">
    <source>
        <dbReference type="EMBL" id="MBF9129255.1"/>
    </source>
</evidence>